<sequence>MVFLICYKRGDSIDQECESYEIHIAIMLSLYSRERVTSLSE</sequence>
<evidence type="ECO:0000313" key="2">
    <source>
        <dbReference type="Proteomes" id="UP000008075"/>
    </source>
</evidence>
<gene>
    <name evidence="1" type="ordered locus">XNC1_2973</name>
</gene>
<protein>
    <submittedName>
        <fullName evidence="1">Uncharacterized protein</fullName>
    </submittedName>
</protein>
<evidence type="ECO:0000313" key="1">
    <source>
        <dbReference type="EMBL" id="CBJ91027.1"/>
    </source>
</evidence>
<proteinExistence type="predicted"/>
<dbReference type="KEGG" id="xne:XNC1_2973"/>
<dbReference type="EMBL" id="FN667742">
    <property type="protein sequence ID" value="CBJ91027.1"/>
    <property type="molecule type" value="Genomic_DNA"/>
</dbReference>
<accession>D3VJW8</accession>
<name>D3VJW8_XENNA</name>
<dbReference type="Proteomes" id="UP000008075">
    <property type="component" value="Chromosome"/>
</dbReference>
<organism evidence="1 2">
    <name type="scientific">Xenorhabdus nematophila (strain ATCC 19061 / DSM 3370 / CCUG 14189 / LMG 1036 / NCIMB 9965 / AN6)</name>
    <dbReference type="NCBI Taxonomy" id="406817"/>
    <lineage>
        <taxon>Bacteria</taxon>
        <taxon>Pseudomonadati</taxon>
        <taxon>Pseudomonadota</taxon>
        <taxon>Gammaproteobacteria</taxon>
        <taxon>Enterobacterales</taxon>
        <taxon>Morganellaceae</taxon>
        <taxon>Xenorhabdus</taxon>
    </lineage>
</organism>
<reference evidence="1 2" key="1">
    <citation type="journal article" date="2011" name="PLoS ONE">
        <title>The entomopathogenic bacterial endosymbionts xenorhabdus and photorhabdus: convergent lifestyles from divergent genomes.</title>
        <authorList>
            <person name="Chaston J.M."/>
            <person name="Suen G."/>
            <person name="Tucker S.L."/>
            <person name="Andersen A.W."/>
            <person name="Bhasin A."/>
            <person name="Bode E."/>
            <person name="Bode H.B."/>
            <person name="Brachmann A.O."/>
            <person name="Cowles C.E."/>
            <person name="Cowles K.N."/>
            <person name="Darby C."/>
            <person name="de Leon L."/>
            <person name="Drace K."/>
            <person name="Du Z."/>
            <person name="Givaudan A."/>
            <person name="Herbert Tran E.E."/>
            <person name="Jewell K.A."/>
            <person name="Knack J.J."/>
            <person name="Krasomil-Osterfeld K.C."/>
            <person name="Kukor R."/>
            <person name="Lanois A."/>
            <person name="Latreille P."/>
            <person name="Leimgruber N.K."/>
            <person name="Lipke C.M."/>
            <person name="Liu R."/>
            <person name="Lu X."/>
            <person name="Martens E.C."/>
            <person name="Marri P.R."/>
            <person name="Medigue C."/>
            <person name="Menard M.L."/>
            <person name="Miller N.M."/>
            <person name="Morales-Soto N."/>
            <person name="Norton S."/>
            <person name="Ogier J.C."/>
            <person name="Orchard S.S."/>
            <person name="Park D."/>
            <person name="Park Y."/>
            <person name="Qurollo B.A."/>
            <person name="Sugar D.R."/>
            <person name="Richards G.R."/>
            <person name="Rouy Z."/>
            <person name="Slominski B."/>
            <person name="Slominski K."/>
            <person name="Snyder H."/>
            <person name="Tjaden B.C."/>
            <person name="van der Hoeven R."/>
            <person name="Welch R.D."/>
            <person name="Wheeler C."/>
            <person name="Xiang B."/>
            <person name="Barbazuk B."/>
            <person name="Gaudriault S."/>
            <person name="Goodner B."/>
            <person name="Slater S.C."/>
            <person name="Forst S."/>
            <person name="Goldman B.S."/>
            <person name="Goodrich-Blair H."/>
        </authorList>
    </citation>
    <scope>NUCLEOTIDE SEQUENCE [LARGE SCALE GENOMIC DNA]</scope>
    <source>
        <strain evidence="2">ATCC 19061 / DSM 3370 / CCUG 14189 / LMG 1036 / NCIMB 9965 / AN6</strain>
    </source>
</reference>
<dbReference type="AlphaFoldDB" id="D3VJW8"/>
<dbReference type="HOGENOM" id="CLU_3278947_0_0_6"/>
<dbReference type="STRING" id="406817.XNC1_2973"/>
<keyword evidence="2" id="KW-1185">Reference proteome</keyword>